<feature type="transmembrane region" description="Helical" evidence="2">
    <location>
        <begin position="80"/>
        <end position="102"/>
    </location>
</feature>
<feature type="chain" id="PRO_5010814038" evidence="3">
    <location>
        <begin position="19"/>
        <end position="126"/>
    </location>
</feature>
<evidence type="ECO:0000313" key="5">
    <source>
        <dbReference type="RefSeq" id="XP_014011586.2"/>
    </source>
</evidence>
<evidence type="ECO:0000256" key="3">
    <source>
        <dbReference type="SAM" id="SignalP"/>
    </source>
</evidence>
<name>A0A1S3N845_SALSA</name>
<keyword evidence="3" id="KW-0732">Signal</keyword>
<dbReference type="AlphaFoldDB" id="A0A1S3N845"/>
<organism evidence="4 6">
    <name type="scientific">Salmo salar</name>
    <name type="common">Atlantic salmon</name>
    <dbReference type="NCBI Taxonomy" id="8030"/>
    <lineage>
        <taxon>Eukaryota</taxon>
        <taxon>Metazoa</taxon>
        <taxon>Chordata</taxon>
        <taxon>Craniata</taxon>
        <taxon>Vertebrata</taxon>
        <taxon>Euteleostomi</taxon>
        <taxon>Actinopterygii</taxon>
        <taxon>Neopterygii</taxon>
        <taxon>Teleostei</taxon>
        <taxon>Protacanthopterygii</taxon>
        <taxon>Salmoniformes</taxon>
        <taxon>Salmonidae</taxon>
        <taxon>Salmoninae</taxon>
        <taxon>Salmo</taxon>
    </lineage>
</organism>
<evidence type="ECO:0000256" key="2">
    <source>
        <dbReference type="SAM" id="Phobius"/>
    </source>
</evidence>
<feature type="signal peptide" evidence="3">
    <location>
        <begin position="1"/>
        <end position="18"/>
    </location>
</feature>
<dbReference type="RefSeq" id="XP_014011586.2">
    <property type="nucleotide sequence ID" value="XM_014156111.2"/>
</dbReference>
<keyword evidence="2" id="KW-0812">Transmembrane</keyword>
<dbReference type="RefSeq" id="XP_014011592.2">
    <property type="nucleotide sequence ID" value="XM_014156117.2"/>
</dbReference>
<dbReference type="KEGG" id="sasa:106577773"/>
<evidence type="ECO:0000313" key="6">
    <source>
        <dbReference type="RefSeq" id="XP_014011592.2"/>
    </source>
</evidence>
<keyword evidence="4" id="KW-1185">Reference proteome</keyword>
<protein>
    <submittedName>
        <fullName evidence="5 6">Uncharacterized protein LOC106577773</fullName>
    </submittedName>
</protein>
<gene>
    <name evidence="5 6" type="primary">LOC106577773</name>
</gene>
<dbReference type="GeneID" id="106577773"/>
<reference evidence="5 6" key="1">
    <citation type="submission" date="2025-05" db="UniProtKB">
        <authorList>
            <consortium name="RefSeq"/>
        </authorList>
    </citation>
    <scope>IDENTIFICATION</scope>
</reference>
<keyword evidence="2" id="KW-1133">Transmembrane helix</keyword>
<dbReference type="Proteomes" id="UP001652741">
    <property type="component" value="Chromosome ssa02"/>
</dbReference>
<proteinExistence type="predicted"/>
<keyword evidence="2" id="KW-0472">Membrane</keyword>
<feature type="region of interest" description="Disordered" evidence="1">
    <location>
        <begin position="17"/>
        <end position="70"/>
    </location>
</feature>
<accession>A0A1S3N845</accession>
<evidence type="ECO:0000256" key="1">
    <source>
        <dbReference type="SAM" id="MobiDB-lite"/>
    </source>
</evidence>
<feature type="compositionally biased region" description="Acidic residues" evidence="1">
    <location>
        <begin position="20"/>
        <end position="37"/>
    </location>
</feature>
<evidence type="ECO:0000313" key="4">
    <source>
        <dbReference type="Proteomes" id="UP001652741"/>
    </source>
</evidence>
<sequence>MLRFLFLCLIVTLRGAAASSEEESEGSADAAEVDDEDLIKQNLSPNRRQDSTLVKPETDDTVDTNKATGEKEAEDGFTTIVIIVAVSVVALSIAVIVAIVLVRRRMHNRPQGIYTVPAEQGMKGTV</sequence>